<dbReference type="InterPro" id="IPR011011">
    <property type="entry name" value="Znf_FYVE_PHD"/>
</dbReference>
<dbReference type="Pfam" id="PF25874">
    <property type="entry name" value="WHD_plant_repro"/>
    <property type="match status" value="1"/>
</dbReference>
<dbReference type="InterPro" id="IPR057765">
    <property type="entry name" value="MS1-like_ubiquitin"/>
</dbReference>
<dbReference type="AlphaFoldDB" id="A0A8J4RH05"/>
<dbReference type="Proteomes" id="UP000737018">
    <property type="component" value="Unassembled WGS sequence"/>
</dbReference>
<feature type="domain" description="Zinc finger PHD-type" evidence="6">
    <location>
        <begin position="638"/>
        <end position="684"/>
    </location>
</feature>
<dbReference type="InterPro" id="IPR019787">
    <property type="entry name" value="Znf_PHD-finger"/>
</dbReference>
<dbReference type="PANTHER" id="PTHR46201:SF6">
    <property type="entry name" value="PHD FINGER PLANT-LIKE PROTEIN"/>
    <property type="match status" value="1"/>
</dbReference>
<proteinExistence type="predicted"/>
<comment type="caution">
    <text evidence="7">The sequence shown here is derived from an EMBL/GenBank/DDBJ whole genome shotgun (WGS) entry which is preliminary data.</text>
</comment>
<gene>
    <name evidence="7" type="ORF">CMV_012671</name>
</gene>
<evidence type="ECO:0000256" key="4">
    <source>
        <dbReference type="ARBA" id="ARBA00023015"/>
    </source>
</evidence>
<evidence type="ECO:0000256" key="1">
    <source>
        <dbReference type="ARBA" id="ARBA00022723"/>
    </source>
</evidence>
<dbReference type="InterPro" id="IPR059080">
    <property type="entry name" value="WHD_PTC1"/>
</dbReference>
<dbReference type="GO" id="GO:0008270">
    <property type="term" value="F:zinc ion binding"/>
    <property type="evidence" value="ECO:0007669"/>
    <property type="project" value="UniProtKB-KW"/>
</dbReference>
<dbReference type="InterPro" id="IPR058054">
    <property type="entry name" value="Znf_MS1-like"/>
</dbReference>
<evidence type="ECO:0000259" key="6">
    <source>
        <dbReference type="SMART" id="SM00249"/>
    </source>
</evidence>
<dbReference type="PANTHER" id="PTHR46201">
    <property type="entry name" value="PHD FINGER PROTEIN MALE MEIOCYTE DEATH 1-RELATED"/>
    <property type="match status" value="1"/>
</dbReference>
<keyword evidence="4" id="KW-0805">Transcription regulation</keyword>
<evidence type="ECO:0000256" key="3">
    <source>
        <dbReference type="ARBA" id="ARBA00022833"/>
    </source>
</evidence>
<dbReference type="PROSITE" id="PS01359">
    <property type="entry name" value="ZF_PHD_1"/>
    <property type="match status" value="1"/>
</dbReference>
<dbReference type="InterPro" id="IPR013083">
    <property type="entry name" value="Znf_RING/FYVE/PHD"/>
</dbReference>
<dbReference type="Pfam" id="PF25565">
    <property type="entry name" value="Ubiquitin_At1g33420"/>
    <property type="match status" value="1"/>
</dbReference>
<dbReference type="SUPFAM" id="SSF57903">
    <property type="entry name" value="FYVE/PHD zinc finger"/>
    <property type="match status" value="1"/>
</dbReference>
<reference evidence="7" key="1">
    <citation type="submission" date="2020-03" db="EMBL/GenBank/DDBJ databases">
        <title>Castanea mollissima Vanexum genome sequencing.</title>
        <authorList>
            <person name="Staton M."/>
        </authorList>
    </citation>
    <scope>NUCLEOTIDE SEQUENCE</scope>
    <source>
        <tissue evidence="7">Leaf</tissue>
    </source>
</reference>
<evidence type="ECO:0000313" key="8">
    <source>
        <dbReference type="Proteomes" id="UP000737018"/>
    </source>
</evidence>
<keyword evidence="5" id="KW-0804">Transcription</keyword>
<sequence>MVVNERPMKRMKRRIFADLYDFHTFPTTTTTTTTTEEEQQPFRVKMRALLEKHAHLTLSHSAAVLPSLFTWQVLLRATSPNSISDTIVSLYVVEEDVTRISSSSSSSSSSRNRRSVYCDHCCVAGWSGHPVCRKRYHLIIRAASGSGGSLDDGCQHHNKSCSSCGAQLHLSESRCRSCNCVITADDLEDWAHNQFEDHTHLLHAVVHSNGYAHLLTVNGREGGSLFLSGRHIMDFWDRLSTSLAVRKVSVMDVSKKYGMEYRLLHSITKGHSWYGEWGYKFGAGSYALTQEAYQKAVDTISSMPLSPFLFQGRGPRTRVQAVIAFYQSLSDTEFETIKDLFSFLLSMIHKARKPLVPATSKKPELSTSNVLCAWTRNDVECVQQAMMKVLLAAAGEASWVTRRALKGAMCKTASRELLDYSLKHLGGKVAANGLVVRSSYNPISSAVEFRLESLSIVHGRFDLNSNYPSEEQIVCDLKLLYDSLLHPETMVNFRPPEMREHLIDSATKLLDCKQFMKDYEPDRMALTNPLSIQLWCYVEFSDKPKDDIAVPPELVVLPLNATVADLKSEATKTFQEVYAMFKRFRVEELPEFGSLDNSITMKFLVGYGASIRVQGRCPAKHGLSRFRMERGMESWTVDCTCGAKDDDGERMLACDTCGVWQHTRCAGIESFEEIPKKFICMRCFKLYSKESEKESDFNLETKDALLPSTSCRDKAVATNAPGVASNTTLTFGVR</sequence>
<dbReference type="InterPro" id="IPR019786">
    <property type="entry name" value="Zinc_finger_PHD-type_CS"/>
</dbReference>
<evidence type="ECO:0000256" key="2">
    <source>
        <dbReference type="ARBA" id="ARBA00022771"/>
    </source>
</evidence>
<evidence type="ECO:0000313" key="7">
    <source>
        <dbReference type="EMBL" id="KAF3962873.1"/>
    </source>
</evidence>
<accession>A0A8J4RH05</accession>
<dbReference type="SMART" id="SM00249">
    <property type="entry name" value="PHD"/>
    <property type="match status" value="1"/>
</dbReference>
<dbReference type="CDD" id="cd15556">
    <property type="entry name" value="PHD_MMD1_like"/>
    <property type="match status" value="1"/>
</dbReference>
<dbReference type="EMBL" id="JRKL02001642">
    <property type="protein sequence ID" value="KAF3962873.1"/>
    <property type="molecule type" value="Genomic_DNA"/>
</dbReference>
<keyword evidence="1" id="KW-0479">Metal-binding</keyword>
<keyword evidence="3" id="KW-0862">Zinc</keyword>
<keyword evidence="8" id="KW-1185">Reference proteome</keyword>
<protein>
    <recommendedName>
        <fullName evidence="6">Zinc finger PHD-type domain-containing protein</fullName>
    </recommendedName>
</protein>
<dbReference type="Pfam" id="PF00628">
    <property type="entry name" value="PHD"/>
    <property type="match status" value="1"/>
</dbReference>
<keyword evidence="2" id="KW-0863">Zinc-finger</keyword>
<name>A0A8J4RH05_9ROSI</name>
<evidence type="ECO:0000256" key="5">
    <source>
        <dbReference type="ARBA" id="ARBA00023163"/>
    </source>
</evidence>
<dbReference type="InterPro" id="IPR001965">
    <property type="entry name" value="Znf_PHD"/>
</dbReference>
<dbReference type="Gene3D" id="3.30.40.10">
    <property type="entry name" value="Zinc/RING finger domain, C3HC4 (zinc finger)"/>
    <property type="match status" value="1"/>
</dbReference>
<dbReference type="OrthoDB" id="436852at2759"/>
<organism evidence="7 8">
    <name type="scientific">Castanea mollissima</name>
    <name type="common">Chinese chestnut</name>
    <dbReference type="NCBI Taxonomy" id="60419"/>
    <lineage>
        <taxon>Eukaryota</taxon>
        <taxon>Viridiplantae</taxon>
        <taxon>Streptophyta</taxon>
        <taxon>Embryophyta</taxon>
        <taxon>Tracheophyta</taxon>
        <taxon>Spermatophyta</taxon>
        <taxon>Magnoliopsida</taxon>
        <taxon>eudicotyledons</taxon>
        <taxon>Gunneridae</taxon>
        <taxon>Pentapetalae</taxon>
        <taxon>rosids</taxon>
        <taxon>fabids</taxon>
        <taxon>Fagales</taxon>
        <taxon>Fagaceae</taxon>
        <taxon>Castanea</taxon>
    </lineage>
</organism>